<dbReference type="InterPro" id="IPR002182">
    <property type="entry name" value="NB-ARC"/>
</dbReference>
<evidence type="ECO:0000313" key="11">
    <source>
        <dbReference type="RefSeq" id="XP_039130683.1"/>
    </source>
</evidence>
<dbReference type="Gene3D" id="3.80.10.10">
    <property type="entry name" value="Ribonuclease Inhibitor"/>
    <property type="match status" value="1"/>
</dbReference>
<dbReference type="Pfam" id="PF18052">
    <property type="entry name" value="Rx_N"/>
    <property type="match status" value="1"/>
</dbReference>
<dbReference type="Gene3D" id="3.40.50.300">
    <property type="entry name" value="P-loop containing nucleotide triphosphate hydrolases"/>
    <property type="match status" value="1"/>
</dbReference>
<dbReference type="Gene3D" id="1.10.8.430">
    <property type="entry name" value="Helical domain of apoptotic protease-activating factors"/>
    <property type="match status" value="1"/>
</dbReference>
<dbReference type="InterPro" id="IPR042197">
    <property type="entry name" value="Apaf_helical"/>
</dbReference>
<dbReference type="SUPFAM" id="SSF52058">
    <property type="entry name" value="L domain-like"/>
    <property type="match status" value="1"/>
</dbReference>
<evidence type="ECO:0000256" key="5">
    <source>
        <dbReference type="ARBA" id="ARBA00022821"/>
    </source>
</evidence>
<feature type="domain" description="Disease resistance N-terminal" evidence="7">
    <location>
        <begin position="5"/>
        <end position="94"/>
    </location>
</feature>
<dbReference type="GO" id="GO:0009626">
    <property type="term" value="P:plant-type hypersensitive response"/>
    <property type="evidence" value="ECO:0007669"/>
    <property type="project" value="UniProtKB-ARBA"/>
</dbReference>
<evidence type="ECO:0000259" key="6">
    <source>
        <dbReference type="Pfam" id="PF00931"/>
    </source>
</evidence>
<dbReference type="InterPro" id="IPR027417">
    <property type="entry name" value="P-loop_NTPase"/>
</dbReference>
<dbReference type="PANTHER" id="PTHR23155:SF1185">
    <property type="entry name" value="DISEASE RESISTANCE RPP8-LIKE PROTEIN 3-RELATED"/>
    <property type="match status" value="1"/>
</dbReference>
<dbReference type="PRINTS" id="PR00364">
    <property type="entry name" value="DISEASERSIST"/>
</dbReference>
<dbReference type="InterPro" id="IPR036388">
    <property type="entry name" value="WH-like_DNA-bd_sf"/>
</dbReference>
<dbReference type="InterPro" id="IPR058922">
    <property type="entry name" value="WHD_DRP"/>
</dbReference>
<dbReference type="InterPro" id="IPR032675">
    <property type="entry name" value="LRR_dom_sf"/>
</dbReference>
<dbReference type="InterPro" id="IPR041118">
    <property type="entry name" value="Rx_N"/>
</dbReference>
<dbReference type="AlphaFoldDB" id="A0AB40BWR5"/>
<dbReference type="FunFam" id="1.10.10.10:FF:000322">
    <property type="entry name" value="Probable disease resistance protein At1g63360"/>
    <property type="match status" value="1"/>
</dbReference>
<dbReference type="InterPro" id="IPR038005">
    <property type="entry name" value="RX-like_CC"/>
</dbReference>
<dbReference type="CDD" id="cd14798">
    <property type="entry name" value="RX-CC_like"/>
    <property type="match status" value="1"/>
</dbReference>
<evidence type="ECO:0000313" key="10">
    <source>
        <dbReference type="Proteomes" id="UP001515500"/>
    </source>
</evidence>
<dbReference type="FunFam" id="3.40.50.300:FF:001091">
    <property type="entry name" value="Probable disease resistance protein At1g61300"/>
    <property type="match status" value="1"/>
</dbReference>
<feature type="domain" description="Disease resistance protein winged helix" evidence="8">
    <location>
        <begin position="437"/>
        <end position="507"/>
    </location>
</feature>
<reference evidence="11" key="1">
    <citation type="submission" date="2025-08" db="UniProtKB">
        <authorList>
            <consortium name="RefSeq"/>
        </authorList>
    </citation>
    <scope>IDENTIFICATION</scope>
</reference>
<dbReference type="SUPFAM" id="SSF52540">
    <property type="entry name" value="P-loop containing nucleoside triphosphate hydrolases"/>
    <property type="match status" value="1"/>
</dbReference>
<dbReference type="Pfam" id="PF00931">
    <property type="entry name" value="NB-ARC"/>
    <property type="match status" value="1"/>
</dbReference>
<dbReference type="GO" id="GO:0002758">
    <property type="term" value="P:innate immune response-activating signaling pathway"/>
    <property type="evidence" value="ECO:0007669"/>
    <property type="project" value="UniProtKB-ARBA"/>
</dbReference>
<dbReference type="Proteomes" id="UP001515500">
    <property type="component" value="Chromosome 8"/>
</dbReference>
<organism evidence="10 11">
    <name type="scientific">Dioscorea cayennensis subsp. rotundata</name>
    <name type="common">White Guinea yam</name>
    <name type="synonym">Dioscorea rotundata</name>
    <dbReference type="NCBI Taxonomy" id="55577"/>
    <lineage>
        <taxon>Eukaryota</taxon>
        <taxon>Viridiplantae</taxon>
        <taxon>Streptophyta</taxon>
        <taxon>Embryophyta</taxon>
        <taxon>Tracheophyta</taxon>
        <taxon>Spermatophyta</taxon>
        <taxon>Magnoliopsida</taxon>
        <taxon>Liliopsida</taxon>
        <taxon>Dioscoreales</taxon>
        <taxon>Dioscoreaceae</taxon>
        <taxon>Dioscorea</taxon>
    </lineage>
</organism>
<dbReference type="RefSeq" id="XP_039130683.1">
    <property type="nucleotide sequence ID" value="XM_039274749.1"/>
</dbReference>
<feature type="domain" description="NB-ARC" evidence="6">
    <location>
        <begin position="176"/>
        <end position="348"/>
    </location>
</feature>
<gene>
    <name evidence="11" type="primary">LOC120267065</name>
</gene>
<comment type="similarity">
    <text evidence="1">Belongs to the disease resistance NB-LRR family.</text>
</comment>
<dbReference type="InterPro" id="IPR055414">
    <property type="entry name" value="LRR_R13L4/SHOC2-like"/>
</dbReference>
<dbReference type="InterPro" id="IPR044974">
    <property type="entry name" value="Disease_R_plants"/>
</dbReference>
<evidence type="ECO:0000259" key="8">
    <source>
        <dbReference type="Pfam" id="PF23559"/>
    </source>
</evidence>
<protein>
    <submittedName>
        <fullName evidence="11">Probable disease resistance protein RF9</fullName>
    </submittedName>
</protein>
<feature type="domain" description="Disease resistance R13L4/SHOC-2-like LRR" evidence="9">
    <location>
        <begin position="553"/>
        <end position="821"/>
    </location>
</feature>
<keyword evidence="2" id="KW-0433">Leucine-rich repeat</keyword>
<dbReference type="Gene3D" id="1.20.5.4130">
    <property type="match status" value="1"/>
</dbReference>
<proteinExistence type="inferred from homology"/>
<keyword evidence="5" id="KW-0611">Plant defense</keyword>
<keyword evidence="4" id="KW-0547">Nucleotide-binding</keyword>
<evidence type="ECO:0000256" key="4">
    <source>
        <dbReference type="ARBA" id="ARBA00022741"/>
    </source>
</evidence>
<evidence type="ECO:0000259" key="9">
    <source>
        <dbReference type="Pfam" id="PF23598"/>
    </source>
</evidence>
<dbReference type="GO" id="GO:0042742">
    <property type="term" value="P:defense response to bacterium"/>
    <property type="evidence" value="ECO:0007669"/>
    <property type="project" value="UniProtKB-ARBA"/>
</dbReference>
<dbReference type="GO" id="GO:0043531">
    <property type="term" value="F:ADP binding"/>
    <property type="evidence" value="ECO:0007669"/>
    <property type="project" value="InterPro"/>
</dbReference>
<dbReference type="Gene3D" id="1.10.10.10">
    <property type="entry name" value="Winged helix-like DNA-binding domain superfamily/Winged helix DNA-binding domain"/>
    <property type="match status" value="1"/>
</dbReference>
<evidence type="ECO:0000256" key="2">
    <source>
        <dbReference type="ARBA" id="ARBA00022614"/>
    </source>
</evidence>
<dbReference type="Pfam" id="PF23598">
    <property type="entry name" value="LRR_14"/>
    <property type="match status" value="1"/>
</dbReference>
<dbReference type="PANTHER" id="PTHR23155">
    <property type="entry name" value="DISEASE RESISTANCE PROTEIN RP"/>
    <property type="match status" value="1"/>
</dbReference>
<name>A0AB40BWR5_DIOCR</name>
<dbReference type="GeneID" id="120267065"/>
<evidence type="ECO:0000256" key="1">
    <source>
        <dbReference type="ARBA" id="ARBA00008894"/>
    </source>
</evidence>
<keyword evidence="3" id="KW-0677">Repeat</keyword>
<keyword evidence="10" id="KW-1185">Reference proteome</keyword>
<sequence length="898" mass="102617">MSNPAISFVIQKLTNLLIEEAVLLFRVRDQVNWVLVELKRMQCFLKDADSRQRKGDELAKNWVREVRDVAFDAEDVIDTYLLKVEHLRQKKGLLVFVKRYSCFSSELKARHKIGAKINRIKTKIQDISDSRARYGILNIGESEEARIDFIDENLQARRNLSPYLSDDTTVIGFHHDMEVLLNQLTDVRNLRRSVLSIVGMGGLGKTTLAKKIYSNDMIKRHFDVCVWMTISQVYRVTDLLKIIISRVVGLRRDELEGLDESGLKEKLLNSLNGRRYLIVMDDVWDKNFWTRIKGAFPNDVNGSRVLITTRVIEVASFADPITIPYELSFLPEDRSWELFLLKAFPTRLDSHVSCPEELEDIGRQLVKRCEGLPLALVVLGGLLSRKDPDPAVWSEVADRMDWNSTHDGQECLKILALSYCDLPHHYLKSCFLYLAAFPEDSEILTSKLIKLWAVEGFIPERERQTVEEIGWGYLDELVQRCMVQVVKVRDYDKSVKKIRIHDVLHEFCIAEAREVGLINASSTYSAMTVAQVTSRRLALQNYRSSDWCFTGLKLRTLLLFNSSVPITNPLVLHGLKLLRVIDLEGAGSVVNLPKEIERMIHLRYMGLRNCTSLLRLPPTVGNLCSLRVLDVRNTGIVKLPEEVCNIQTLRIINMEWFCLLPSNICNLNYLQILKHACAAGGWVERCSREMINLQVLGISALASSQLPTLCHLLGNLTHLISLKVQRTSLLSSSIITTLSSNRQFRKLELHGMLHKLPDHHLFPQNLSKLTLRASMFEDDPMPVLEKLRNLIVLRLMKGTYAGKEMVCSAGGFPRLRVLEISCLEYLECWRIEDCSMANLFYLSISVCKKLSMLPEGLGRASSLQELKLSRMPQDFNARAREGGEDWHKISHLPSITIY</sequence>
<dbReference type="Pfam" id="PF23559">
    <property type="entry name" value="WHD_DRP"/>
    <property type="match status" value="1"/>
</dbReference>
<accession>A0AB40BWR5</accession>
<evidence type="ECO:0000256" key="3">
    <source>
        <dbReference type="ARBA" id="ARBA00022737"/>
    </source>
</evidence>
<evidence type="ECO:0000259" key="7">
    <source>
        <dbReference type="Pfam" id="PF18052"/>
    </source>
</evidence>